<dbReference type="RefSeq" id="WP_019621772.1">
    <property type="nucleotide sequence ID" value="NZ_AP014545.1"/>
</dbReference>
<dbReference type="KEGG" id="ajp:AMJAP_1567"/>
<evidence type="ECO:0000313" key="1">
    <source>
        <dbReference type="EMBL" id="BBB26162.1"/>
    </source>
</evidence>
<accession>A0A7R6ST19</accession>
<protein>
    <recommendedName>
        <fullName evidence="3">Thioesterase domain-containing protein</fullName>
    </recommendedName>
</protein>
<dbReference type="Gene3D" id="3.10.129.10">
    <property type="entry name" value="Hotdog Thioesterase"/>
    <property type="match status" value="1"/>
</dbReference>
<name>A0A7R6ST19_9GAMM</name>
<sequence>MIDTDKIPAEFLAILEEHFKGLTDEIVFPPPVFEALRGEIIRYDVESTTLVNRFPVLDEHLNPYGSMQGGIVAAAVDNTIGPLSMLVSPPNFTRHMEMKYGKVVTPDLGYIYVTATFIEKKKRQLFFEATVEDSEGNKLASAKSMHWVID</sequence>
<keyword evidence="2" id="KW-1185">Reference proteome</keyword>
<reference evidence="1 2" key="1">
    <citation type="journal article" date="2008" name="Int. J. Syst. Evol. Microbiol.">
        <title>Amphritea japonica sp. nov. and Amphritea balenae sp. nov., isolated from the sediment adjacent to sperm whale carcasses off Kagoshima, Japan.</title>
        <authorList>
            <person name="Miyazaki M."/>
            <person name="Nogi Y."/>
            <person name="Fujiwara Y."/>
            <person name="Kawato M."/>
            <person name="Nagahama T."/>
            <person name="Kubokawa K."/>
            <person name="Horikoshi K."/>
        </authorList>
    </citation>
    <scope>NUCLEOTIDE SEQUENCE [LARGE SCALE GENOMIC DNA]</scope>
    <source>
        <strain evidence="1 2">ATCC BAA-1530</strain>
    </source>
</reference>
<dbReference type="Proteomes" id="UP000595663">
    <property type="component" value="Chromosome"/>
</dbReference>
<dbReference type="InterPro" id="IPR029069">
    <property type="entry name" value="HotDog_dom_sf"/>
</dbReference>
<dbReference type="AlphaFoldDB" id="A0A7R6ST19"/>
<dbReference type="EMBL" id="AP014545">
    <property type="protein sequence ID" value="BBB26162.1"/>
    <property type="molecule type" value="Genomic_DNA"/>
</dbReference>
<dbReference type="SUPFAM" id="SSF54637">
    <property type="entry name" value="Thioesterase/thiol ester dehydrase-isomerase"/>
    <property type="match status" value="1"/>
</dbReference>
<proteinExistence type="predicted"/>
<evidence type="ECO:0008006" key="3">
    <source>
        <dbReference type="Google" id="ProtNLM"/>
    </source>
</evidence>
<dbReference type="CDD" id="cd03443">
    <property type="entry name" value="PaaI_thioesterase"/>
    <property type="match status" value="1"/>
</dbReference>
<evidence type="ECO:0000313" key="2">
    <source>
        <dbReference type="Proteomes" id="UP000595663"/>
    </source>
</evidence>
<dbReference type="OrthoDB" id="9813282at2"/>
<organism evidence="1 2">
    <name type="scientific">Amphritea japonica ATCC BAA-1530</name>
    <dbReference type="NCBI Taxonomy" id="1278309"/>
    <lineage>
        <taxon>Bacteria</taxon>
        <taxon>Pseudomonadati</taxon>
        <taxon>Pseudomonadota</taxon>
        <taxon>Gammaproteobacteria</taxon>
        <taxon>Oceanospirillales</taxon>
        <taxon>Oceanospirillaceae</taxon>
        <taxon>Amphritea</taxon>
    </lineage>
</organism>
<gene>
    <name evidence="1" type="ORF">AMJAP_1567</name>
</gene>